<dbReference type="RefSeq" id="WP_400187968.1">
    <property type="nucleotide sequence ID" value="NZ_JBGORX010000004.1"/>
</dbReference>
<comment type="caution">
    <text evidence="1">The sequence shown here is derived from an EMBL/GenBank/DDBJ whole genome shotgun (WGS) entry which is preliminary data.</text>
</comment>
<keyword evidence="2" id="KW-1185">Reference proteome</keyword>
<dbReference type="Proteomes" id="UP001615550">
    <property type="component" value="Unassembled WGS sequence"/>
</dbReference>
<gene>
    <name evidence="1" type="ORF">ACD661_11280</name>
</gene>
<organism evidence="1 2">
    <name type="scientific">Legionella lytica</name>
    <dbReference type="NCBI Taxonomy" id="96232"/>
    <lineage>
        <taxon>Bacteria</taxon>
        <taxon>Pseudomonadati</taxon>
        <taxon>Pseudomonadota</taxon>
        <taxon>Gammaproteobacteria</taxon>
        <taxon>Legionellales</taxon>
        <taxon>Legionellaceae</taxon>
        <taxon>Legionella</taxon>
    </lineage>
</organism>
<evidence type="ECO:0000313" key="2">
    <source>
        <dbReference type="Proteomes" id="UP001615550"/>
    </source>
</evidence>
<evidence type="ECO:0000313" key="1">
    <source>
        <dbReference type="EMBL" id="MFJ1269143.1"/>
    </source>
</evidence>
<proteinExistence type="predicted"/>
<dbReference type="EMBL" id="JBGORX010000004">
    <property type="protein sequence ID" value="MFJ1269143.1"/>
    <property type="molecule type" value="Genomic_DNA"/>
</dbReference>
<sequence length="48" mass="5391">MSRLGQSTAGVIVLVNELINKEIPVVAIKQNLDIKQRVQYPIIEKTMV</sequence>
<reference evidence="1 2" key="1">
    <citation type="submission" date="2024-08" db="EMBL/GenBank/DDBJ databases">
        <title>Draft Genome Sequence of Legionella lytica strain DSB2004, Isolated From a Fire Sprinkler System.</title>
        <authorList>
            <person name="Everhart A.D."/>
            <person name="Kidane D.T."/>
            <person name="Farone A.L."/>
            <person name="Farone M.B."/>
        </authorList>
    </citation>
    <scope>NUCLEOTIDE SEQUENCE [LARGE SCALE GENOMIC DNA]</scope>
    <source>
        <strain evidence="1 2">DSB2004</strain>
    </source>
</reference>
<protein>
    <submittedName>
        <fullName evidence="1">Uncharacterized protein</fullName>
    </submittedName>
</protein>
<name>A0ABW8D8W1_9GAMM</name>
<accession>A0ABW8D8W1</accession>